<evidence type="ECO:0000259" key="1">
    <source>
        <dbReference type="SMART" id="SM00382"/>
    </source>
</evidence>
<dbReference type="Proteomes" id="UP000729701">
    <property type="component" value="Unassembled WGS sequence"/>
</dbReference>
<dbReference type="InterPro" id="IPR051396">
    <property type="entry name" value="Bact_Antivir_Def_Nuclease"/>
</dbReference>
<sequence>MRIEKLHIQNFRGFQDVTLNFPKSNVAVLIGINGAGKSSILDCIAIMLAQFGAKLRDKEVADIELSENDIKLNSYSNVNTITISIGDAEQISWRMIEESSSGQNHSNYDEIENYIQHLQENLKSNLDLNLPVMVYDQTHRMVLKNPYTFSLKKSKQEQYYQFHAYHKAFSSEINNFQDFFDWFKEEEDYENEIRLRENPDYRNPKLEIIRRAITNLLNKFSHHSFSNLRVVRSISQRFIRNSGKPSLTITKNNQDFKIEQLSDGEKMLLMLVTDLARRLAIANPNSQDALLGEGIVLIDEIDLHLHPQWQRSVIPSLTQTFPNCQFIVTTHSPQVLSQVKKENVFILENYQIVENTPYTYGKDSNSILYELMDVKERPETVKNQINNCLKLIDDGQIERAKLALDELSNLLGENDSEVVRANTLIDFLEE</sequence>
<evidence type="ECO:0000313" key="2">
    <source>
        <dbReference type="EMBL" id="MBW4672225.1"/>
    </source>
</evidence>
<reference evidence="2" key="2">
    <citation type="journal article" date="2022" name="Microbiol. Resour. Announc.">
        <title>Metagenome Sequencing to Explore Phylogenomics of Terrestrial Cyanobacteria.</title>
        <authorList>
            <person name="Ward R.D."/>
            <person name="Stajich J.E."/>
            <person name="Johansen J.R."/>
            <person name="Huntemann M."/>
            <person name="Clum A."/>
            <person name="Foster B."/>
            <person name="Foster B."/>
            <person name="Roux S."/>
            <person name="Palaniappan K."/>
            <person name="Varghese N."/>
            <person name="Mukherjee S."/>
            <person name="Reddy T.B.K."/>
            <person name="Daum C."/>
            <person name="Copeland A."/>
            <person name="Chen I.A."/>
            <person name="Ivanova N.N."/>
            <person name="Kyrpides N.C."/>
            <person name="Shapiro N."/>
            <person name="Eloe-Fadrosh E.A."/>
            <person name="Pietrasiak N."/>
        </authorList>
    </citation>
    <scope>NUCLEOTIDE SEQUENCE</scope>
    <source>
        <strain evidence="2">GSE-NOS-MK-12-04C</strain>
    </source>
</reference>
<dbReference type="PANTHER" id="PTHR43581:SF2">
    <property type="entry name" value="EXCINUCLEASE ATPASE SUBUNIT"/>
    <property type="match status" value="1"/>
</dbReference>
<name>A0A951V1G2_9CYAN</name>
<dbReference type="AlphaFoldDB" id="A0A951V1G2"/>
<dbReference type="Pfam" id="PF02463">
    <property type="entry name" value="SMC_N"/>
    <property type="match status" value="1"/>
</dbReference>
<dbReference type="PANTHER" id="PTHR43581">
    <property type="entry name" value="ATP/GTP PHOSPHATASE"/>
    <property type="match status" value="1"/>
</dbReference>
<evidence type="ECO:0000313" key="3">
    <source>
        <dbReference type="Proteomes" id="UP000729701"/>
    </source>
</evidence>
<accession>A0A951V1G2</accession>
<dbReference type="SMART" id="SM00382">
    <property type="entry name" value="AAA"/>
    <property type="match status" value="1"/>
</dbReference>
<protein>
    <submittedName>
        <fullName evidence="2">AAA family ATPase</fullName>
    </submittedName>
</protein>
<comment type="caution">
    <text evidence="2">The sequence shown here is derived from an EMBL/GenBank/DDBJ whole genome shotgun (WGS) entry which is preliminary data.</text>
</comment>
<reference evidence="2" key="1">
    <citation type="submission" date="2021-05" db="EMBL/GenBank/DDBJ databases">
        <authorList>
            <person name="Pietrasiak N."/>
            <person name="Ward R."/>
            <person name="Stajich J.E."/>
            <person name="Kurbessoian T."/>
        </authorList>
    </citation>
    <scope>NUCLEOTIDE SEQUENCE</scope>
    <source>
        <strain evidence="2">GSE-NOS-MK-12-04C</strain>
    </source>
</reference>
<proteinExistence type="predicted"/>
<dbReference type="InterPro" id="IPR003593">
    <property type="entry name" value="AAA+_ATPase"/>
</dbReference>
<feature type="domain" description="AAA+ ATPase" evidence="1">
    <location>
        <begin position="23"/>
        <end position="359"/>
    </location>
</feature>
<dbReference type="InterPro" id="IPR003395">
    <property type="entry name" value="RecF/RecN/SMC_N"/>
</dbReference>
<dbReference type="EMBL" id="JAHHGZ010000068">
    <property type="protein sequence ID" value="MBW4672225.1"/>
    <property type="molecule type" value="Genomic_DNA"/>
</dbReference>
<dbReference type="InterPro" id="IPR027417">
    <property type="entry name" value="P-loop_NTPase"/>
</dbReference>
<gene>
    <name evidence="2" type="ORF">KME60_33615</name>
</gene>
<organism evidence="2 3">
    <name type="scientific">Cyanomargarita calcarea GSE-NOS-MK-12-04C</name>
    <dbReference type="NCBI Taxonomy" id="2839659"/>
    <lineage>
        <taxon>Bacteria</taxon>
        <taxon>Bacillati</taxon>
        <taxon>Cyanobacteriota</taxon>
        <taxon>Cyanophyceae</taxon>
        <taxon>Nostocales</taxon>
        <taxon>Cyanomargaritaceae</taxon>
        <taxon>Cyanomargarita</taxon>
    </lineage>
</organism>
<dbReference type="Gene3D" id="3.40.50.300">
    <property type="entry name" value="P-loop containing nucleotide triphosphate hydrolases"/>
    <property type="match status" value="1"/>
</dbReference>
<dbReference type="SUPFAM" id="SSF52540">
    <property type="entry name" value="P-loop containing nucleoside triphosphate hydrolases"/>
    <property type="match status" value="1"/>
</dbReference>